<evidence type="ECO:0000313" key="2">
    <source>
        <dbReference type="Proteomes" id="UP000095472"/>
    </source>
</evidence>
<gene>
    <name evidence="1" type="ORF">BH720_005715</name>
</gene>
<organism evidence="1 2">
    <name type="scientific">Desertifilum tharense IPPAS B-1220</name>
    <dbReference type="NCBI Taxonomy" id="1781255"/>
    <lineage>
        <taxon>Bacteria</taxon>
        <taxon>Bacillati</taxon>
        <taxon>Cyanobacteriota</taxon>
        <taxon>Cyanophyceae</taxon>
        <taxon>Desertifilales</taxon>
        <taxon>Desertifilaceae</taxon>
        <taxon>Desertifilum</taxon>
    </lineage>
</organism>
<reference evidence="1 2" key="1">
    <citation type="journal article" date="2016" name="Genome Announc.">
        <title>Draft Genome Sequence of the Thermotolerant Cyanobacterium Desertifilum sp. IPPAS B-1220.</title>
        <authorList>
            <person name="Mironov K.S."/>
            <person name="Sinetova M.A."/>
            <person name="Bolatkhan K."/>
            <person name="Zayadan B.K."/>
            <person name="Ustinova V.V."/>
            <person name="Kupriyanova E.V."/>
            <person name="Skrypnik A.N."/>
            <person name="Gogoleva N.E."/>
            <person name="Gogolev Y.V."/>
            <person name="Los D.A."/>
        </authorList>
    </citation>
    <scope>NUCLEOTIDE SEQUENCE [LARGE SCALE GENOMIC DNA]</scope>
    <source>
        <strain evidence="1 2">IPPAS B-1220</strain>
    </source>
</reference>
<evidence type="ECO:0000313" key="1">
    <source>
        <dbReference type="EMBL" id="XPM65258.1"/>
    </source>
</evidence>
<dbReference type="Proteomes" id="UP000095472">
    <property type="component" value="Chromosome"/>
</dbReference>
<accession>A0ACD5GWA7</accession>
<name>A0ACD5GWA7_9CYAN</name>
<protein>
    <submittedName>
        <fullName evidence="1">Uncharacterized protein</fullName>
    </submittedName>
</protein>
<proteinExistence type="predicted"/>
<keyword evidence="2" id="KW-1185">Reference proteome</keyword>
<sequence length="70" mass="8065">MDITERKRTEWQLRFISETSRVLASSLDYQTTLDRIVGAIVPELVRLVYALCLGRLQNPQTHGGCRFARD</sequence>
<dbReference type="EMBL" id="CP182909">
    <property type="protein sequence ID" value="XPM65258.1"/>
    <property type="molecule type" value="Genomic_DNA"/>
</dbReference>